<protein>
    <submittedName>
        <fullName evidence="5">Xaa-Pro dipeptidase</fullName>
    </submittedName>
</protein>
<dbReference type="Gene3D" id="3.90.230.10">
    <property type="entry name" value="Creatinase/methionine aminopeptidase superfamily"/>
    <property type="match status" value="1"/>
</dbReference>
<feature type="domain" description="Creatinase N-terminal" evidence="4">
    <location>
        <begin position="9"/>
        <end position="133"/>
    </location>
</feature>
<reference evidence="5 6" key="1">
    <citation type="submission" date="2018-06" db="EMBL/GenBank/DDBJ databases">
        <title>Genome conservation of Clostridium tetani.</title>
        <authorList>
            <person name="Bruggemann H."/>
            <person name="Popoff M.R."/>
        </authorList>
    </citation>
    <scope>NUCLEOTIDE SEQUENCE [LARGE SCALE GENOMIC DNA]</scope>
    <source>
        <strain evidence="5 6">2017.061</strain>
    </source>
</reference>
<dbReference type="SUPFAM" id="SSF55920">
    <property type="entry name" value="Creatinase/aminopeptidase"/>
    <property type="match status" value="1"/>
</dbReference>
<evidence type="ECO:0000256" key="1">
    <source>
        <dbReference type="ARBA" id="ARBA00008766"/>
    </source>
</evidence>
<dbReference type="InterPro" id="IPR029149">
    <property type="entry name" value="Creatin/AminoP/Spt16_N"/>
</dbReference>
<dbReference type="PANTHER" id="PTHR46112:SF3">
    <property type="entry name" value="AMINOPEPTIDASE YPDF"/>
    <property type="match status" value="1"/>
</dbReference>
<dbReference type="InterPro" id="IPR036005">
    <property type="entry name" value="Creatinase/aminopeptidase-like"/>
</dbReference>
<dbReference type="PRINTS" id="PR00599">
    <property type="entry name" value="MAPEPTIDASE"/>
</dbReference>
<dbReference type="CDD" id="cd01092">
    <property type="entry name" value="APP-like"/>
    <property type="match status" value="1"/>
</dbReference>
<dbReference type="Proteomes" id="UP000290921">
    <property type="component" value="Unassembled WGS sequence"/>
</dbReference>
<proteinExistence type="inferred from homology"/>
<dbReference type="InterPro" id="IPR000587">
    <property type="entry name" value="Creatinase_N"/>
</dbReference>
<evidence type="ECO:0000259" key="3">
    <source>
        <dbReference type="Pfam" id="PF00557"/>
    </source>
</evidence>
<dbReference type="SUPFAM" id="SSF53092">
    <property type="entry name" value="Creatinase/prolidase N-terminal domain"/>
    <property type="match status" value="1"/>
</dbReference>
<evidence type="ECO:0000313" key="6">
    <source>
        <dbReference type="Proteomes" id="UP000290921"/>
    </source>
</evidence>
<dbReference type="Gene3D" id="3.40.350.10">
    <property type="entry name" value="Creatinase/prolidase N-terminal domain"/>
    <property type="match status" value="1"/>
</dbReference>
<dbReference type="InterPro" id="IPR000994">
    <property type="entry name" value="Pept_M24"/>
</dbReference>
<organism evidence="5 6">
    <name type="scientific">Clostridium tetani</name>
    <dbReference type="NCBI Taxonomy" id="1513"/>
    <lineage>
        <taxon>Bacteria</taxon>
        <taxon>Bacillati</taxon>
        <taxon>Bacillota</taxon>
        <taxon>Clostridia</taxon>
        <taxon>Eubacteriales</taxon>
        <taxon>Clostridiaceae</taxon>
        <taxon>Clostridium</taxon>
    </lineage>
</organism>
<dbReference type="InterPro" id="IPR050659">
    <property type="entry name" value="Peptidase_M24B"/>
</dbReference>
<evidence type="ECO:0000259" key="4">
    <source>
        <dbReference type="Pfam" id="PF01321"/>
    </source>
</evidence>
<dbReference type="PANTHER" id="PTHR46112">
    <property type="entry name" value="AMINOPEPTIDASE"/>
    <property type="match status" value="1"/>
</dbReference>
<feature type="domain" description="Peptidase M24" evidence="3">
    <location>
        <begin position="140"/>
        <end position="343"/>
    </location>
</feature>
<accession>A0A4Q0VDX2</accession>
<dbReference type="EMBL" id="QMAP01000004">
    <property type="protein sequence ID" value="RXI49440.1"/>
    <property type="molecule type" value="Genomic_DNA"/>
</dbReference>
<comment type="similarity">
    <text evidence="1">Belongs to the peptidase M24B family.</text>
</comment>
<dbReference type="AlphaFoldDB" id="A0A4Q0VDX2"/>
<comment type="caution">
    <text evidence="5">The sequence shown here is derived from an EMBL/GenBank/DDBJ whole genome shotgun (WGS) entry which is preliminary data.</text>
</comment>
<evidence type="ECO:0000313" key="5">
    <source>
        <dbReference type="EMBL" id="RXI49440.1"/>
    </source>
</evidence>
<sequence length="359" mass="40647">MNLAMYLKRLEKLREKMQENLIDGILLVGDSNRNYITGFTGEESFALITKKEAIFITDSRYVSQAKTEVENFEIMEYKIDIHEFVANLAEKLCVKMLGFEEDIITYGEYEKYRKKFKGELKPLNGIVEELRSIKDEFEIKCIKEAASIADKAFENILKFIKPKITEKDIALELECFMKKMGASDLSFDTIVASGKRSSLPHGRASSKVIEEGEFVTLDFGCIYNGYCSDMTRTIAVGSISEEMKKVYDIVLTAQKMAIEKIKPGTVASHIDKYARNYIIEMGYGRYFGHGLGHGVGRDIHEEPRLSPKGNKTLKPGMVVTDEPGIYIENSFGVRIEDLILVTENSCEIISKSPKDLIII</sequence>
<dbReference type="InterPro" id="IPR001714">
    <property type="entry name" value="Pept_M24_MAP"/>
</dbReference>
<evidence type="ECO:0000256" key="2">
    <source>
        <dbReference type="ARBA" id="ARBA00022801"/>
    </source>
</evidence>
<gene>
    <name evidence="5" type="ORF">DP130_05135</name>
</gene>
<keyword evidence="2" id="KW-0378">Hydrolase</keyword>
<dbReference type="Pfam" id="PF01321">
    <property type="entry name" value="Creatinase_N"/>
    <property type="match status" value="1"/>
</dbReference>
<dbReference type="Pfam" id="PF00557">
    <property type="entry name" value="Peptidase_M24"/>
    <property type="match status" value="1"/>
</dbReference>
<name>A0A4Q0VDX2_CLOTA</name>
<dbReference type="GO" id="GO:0004177">
    <property type="term" value="F:aminopeptidase activity"/>
    <property type="evidence" value="ECO:0007669"/>
    <property type="project" value="UniProtKB-ARBA"/>
</dbReference>
<dbReference type="GO" id="GO:0008235">
    <property type="term" value="F:metalloexopeptidase activity"/>
    <property type="evidence" value="ECO:0007669"/>
    <property type="project" value="UniProtKB-ARBA"/>
</dbReference>
<dbReference type="FunFam" id="3.90.230.10:FF:000014">
    <property type="entry name" value="Aminopeptidase P family protein"/>
    <property type="match status" value="1"/>
</dbReference>